<reference evidence="3" key="1">
    <citation type="submission" date="2020-05" db="EMBL/GenBank/DDBJ databases">
        <authorList>
            <person name="Chiriac C."/>
            <person name="Salcher M."/>
            <person name="Ghai R."/>
            <person name="Kavagutti S V."/>
        </authorList>
    </citation>
    <scope>NUCLEOTIDE SEQUENCE</scope>
</reference>
<dbReference type="InterPro" id="IPR020471">
    <property type="entry name" value="AKR"/>
</dbReference>
<sequence length="329" mass="35590">MNLNTVLLGTDGPKVSVQGLGCMGMSEFYGDTDQAAALDTLEATREIGLNFLDTADMYGIGANEEFLAPFINKHREDVVIATKFGIQRTATERGPVSNDPAYIRQACDASLKRLNIEVIDVYYMHRRASDVPLADSVGAMSELVAAGKVRYLGLSEVTGAELREADAIHHISAVQSEWSIFSRDVEISTVPAARELGTALVAYSPLGRGFLTGELTNFGANDFRQFHPRFSGDNAKSNFELLDAIRRIAGAHDATLGQIALAWVHQQAQVHNLTVVPIPGTRKRSRLFENAAATQIVLTQAQLDALEPIAGLVSGPRYADMSGTSLARE</sequence>
<dbReference type="GO" id="GO:0016491">
    <property type="term" value="F:oxidoreductase activity"/>
    <property type="evidence" value="ECO:0007669"/>
    <property type="project" value="UniProtKB-KW"/>
</dbReference>
<dbReference type="PRINTS" id="PR00069">
    <property type="entry name" value="ALDKETRDTASE"/>
</dbReference>
<keyword evidence="1" id="KW-0560">Oxidoreductase</keyword>
<accession>A0A6J7F8K5</accession>
<gene>
    <name evidence="3" type="ORF">UFOPK3495_00494</name>
</gene>
<dbReference type="Pfam" id="PF00248">
    <property type="entry name" value="Aldo_ket_red"/>
    <property type="match status" value="1"/>
</dbReference>
<dbReference type="InterPro" id="IPR050791">
    <property type="entry name" value="Aldo-Keto_reductase"/>
</dbReference>
<dbReference type="InterPro" id="IPR036812">
    <property type="entry name" value="NAD(P)_OxRdtase_dom_sf"/>
</dbReference>
<dbReference type="InterPro" id="IPR023210">
    <property type="entry name" value="NADP_OxRdtase_dom"/>
</dbReference>
<protein>
    <submittedName>
        <fullName evidence="3">Unannotated protein</fullName>
    </submittedName>
</protein>
<dbReference type="AlphaFoldDB" id="A0A6J7F8K5"/>
<dbReference type="GO" id="GO:0005737">
    <property type="term" value="C:cytoplasm"/>
    <property type="evidence" value="ECO:0007669"/>
    <property type="project" value="TreeGrafter"/>
</dbReference>
<feature type="domain" description="NADP-dependent oxidoreductase" evidence="2">
    <location>
        <begin position="19"/>
        <end position="307"/>
    </location>
</feature>
<dbReference type="PANTHER" id="PTHR43625:SF77">
    <property type="entry name" value="ALDO-KETO REDUCTASE"/>
    <property type="match status" value="1"/>
</dbReference>
<dbReference type="SUPFAM" id="SSF51430">
    <property type="entry name" value="NAD(P)-linked oxidoreductase"/>
    <property type="match status" value="1"/>
</dbReference>
<evidence type="ECO:0000313" key="3">
    <source>
        <dbReference type="EMBL" id="CAB4892672.1"/>
    </source>
</evidence>
<dbReference type="EMBL" id="CAFBMC010000017">
    <property type="protein sequence ID" value="CAB4892672.1"/>
    <property type="molecule type" value="Genomic_DNA"/>
</dbReference>
<dbReference type="Gene3D" id="3.20.20.100">
    <property type="entry name" value="NADP-dependent oxidoreductase domain"/>
    <property type="match status" value="1"/>
</dbReference>
<dbReference type="PANTHER" id="PTHR43625">
    <property type="entry name" value="AFLATOXIN B1 ALDEHYDE REDUCTASE"/>
    <property type="match status" value="1"/>
</dbReference>
<evidence type="ECO:0000256" key="1">
    <source>
        <dbReference type="ARBA" id="ARBA00023002"/>
    </source>
</evidence>
<proteinExistence type="predicted"/>
<evidence type="ECO:0000259" key="2">
    <source>
        <dbReference type="Pfam" id="PF00248"/>
    </source>
</evidence>
<organism evidence="3">
    <name type="scientific">freshwater metagenome</name>
    <dbReference type="NCBI Taxonomy" id="449393"/>
    <lineage>
        <taxon>unclassified sequences</taxon>
        <taxon>metagenomes</taxon>
        <taxon>ecological metagenomes</taxon>
    </lineage>
</organism>
<name>A0A6J7F8K5_9ZZZZ</name>